<keyword evidence="2" id="KW-1133">Transmembrane helix</keyword>
<proteinExistence type="predicted"/>
<feature type="transmembrane region" description="Helical" evidence="2">
    <location>
        <begin position="81"/>
        <end position="102"/>
    </location>
</feature>
<reference evidence="3 4" key="1">
    <citation type="submission" date="2022-10" db="EMBL/GenBank/DDBJ databases">
        <title>Luteolibacter flavescens strain MCCC 1K03193, whole genome shotgun sequencing project.</title>
        <authorList>
            <person name="Zhao G."/>
            <person name="Shen L."/>
        </authorList>
    </citation>
    <scope>NUCLEOTIDE SEQUENCE [LARGE SCALE GENOMIC DNA]</scope>
    <source>
        <strain evidence="3 4">MCCC 1K03193</strain>
    </source>
</reference>
<keyword evidence="2" id="KW-0812">Transmembrane</keyword>
<protein>
    <recommendedName>
        <fullName evidence="5">Zinc ribbon domain-containing protein</fullName>
    </recommendedName>
</protein>
<evidence type="ECO:0000313" key="3">
    <source>
        <dbReference type="EMBL" id="MCW1884056.1"/>
    </source>
</evidence>
<feature type="region of interest" description="Disordered" evidence="1">
    <location>
        <begin position="58"/>
        <end position="78"/>
    </location>
</feature>
<evidence type="ECO:0008006" key="5">
    <source>
        <dbReference type="Google" id="ProtNLM"/>
    </source>
</evidence>
<name>A0ABT3FKH3_9BACT</name>
<evidence type="ECO:0000313" key="4">
    <source>
        <dbReference type="Proteomes" id="UP001207930"/>
    </source>
</evidence>
<dbReference type="Proteomes" id="UP001207930">
    <property type="component" value="Unassembled WGS sequence"/>
</dbReference>
<sequence>MSDTSGAWFHCSRCGALFHAAAAAGQRGACPECGGDPVTGAAAGANVAETAAPVRVRRKVRKPKDPSGQSKRRRRGSGKKARALAIFVVLWALALGGTAIMVKKLRPDADENYAVVDTVEFGGQALADSQLLQDKIEGCRTRLMEFLAATDISGQTPHVLRADKILPEMARAQQYTPIFPSRAEYSTIFQNVIHTPGGSAIEVVAQEMDDGKKVEAVFFEEEGEWKIDWHDYTRANSAPWPLFLAEKGDAEGTFRVLARERIGAGGRDPSYIGLVLYTPRPGNPGEAVAPSPEVRVERSSEIGRAIEQAFADRAKGLAPYGSGVTKYDPDEMIRLHVRMTREGEVERVFQITELIGTHWMELPPTSAK</sequence>
<gene>
    <name evidence="3" type="ORF">OKA04_04900</name>
</gene>
<dbReference type="RefSeq" id="WP_264500016.1">
    <property type="nucleotide sequence ID" value="NZ_JAPDDS010000002.1"/>
</dbReference>
<keyword evidence="4" id="KW-1185">Reference proteome</keyword>
<organism evidence="3 4">
    <name type="scientific">Luteolibacter flavescens</name>
    <dbReference type="NCBI Taxonomy" id="1859460"/>
    <lineage>
        <taxon>Bacteria</taxon>
        <taxon>Pseudomonadati</taxon>
        <taxon>Verrucomicrobiota</taxon>
        <taxon>Verrucomicrobiia</taxon>
        <taxon>Verrucomicrobiales</taxon>
        <taxon>Verrucomicrobiaceae</taxon>
        <taxon>Luteolibacter</taxon>
    </lineage>
</organism>
<comment type="caution">
    <text evidence="3">The sequence shown here is derived from an EMBL/GenBank/DDBJ whole genome shotgun (WGS) entry which is preliminary data.</text>
</comment>
<keyword evidence="2" id="KW-0472">Membrane</keyword>
<evidence type="ECO:0000256" key="2">
    <source>
        <dbReference type="SAM" id="Phobius"/>
    </source>
</evidence>
<dbReference type="EMBL" id="JAPDDS010000002">
    <property type="protein sequence ID" value="MCW1884056.1"/>
    <property type="molecule type" value="Genomic_DNA"/>
</dbReference>
<evidence type="ECO:0000256" key="1">
    <source>
        <dbReference type="SAM" id="MobiDB-lite"/>
    </source>
</evidence>
<accession>A0ABT3FKH3</accession>